<keyword evidence="3" id="KW-1185">Reference proteome</keyword>
<dbReference type="AlphaFoldDB" id="A0AAW2H0V5"/>
<sequence>MENPSSLIWLRARWRSLRFETAISSVRSSRDLDVTQRGRRRRFRTPGRPEPRDRRRRRFVRFTAESVLRSGAEKHALSARNAAASDARHATDDDGVRLRKPEPESKQTQNLSPAVRDSYVQHTPTRGEFRRYACAHVARRYAVNSVPKRESLYRR</sequence>
<protein>
    <submittedName>
        <fullName evidence="2">Uncharacterized protein</fullName>
    </submittedName>
</protein>
<evidence type="ECO:0000313" key="2">
    <source>
        <dbReference type="EMBL" id="KAL0133017.1"/>
    </source>
</evidence>
<feature type="region of interest" description="Disordered" evidence="1">
    <location>
        <begin position="28"/>
        <end position="58"/>
    </location>
</feature>
<feature type="compositionally biased region" description="Basic and acidic residues" evidence="1">
    <location>
        <begin position="86"/>
        <end position="105"/>
    </location>
</feature>
<evidence type="ECO:0000256" key="1">
    <source>
        <dbReference type="SAM" id="MobiDB-lite"/>
    </source>
</evidence>
<organism evidence="2 3">
    <name type="scientific">Cardiocondyla obscurior</name>
    <dbReference type="NCBI Taxonomy" id="286306"/>
    <lineage>
        <taxon>Eukaryota</taxon>
        <taxon>Metazoa</taxon>
        <taxon>Ecdysozoa</taxon>
        <taxon>Arthropoda</taxon>
        <taxon>Hexapoda</taxon>
        <taxon>Insecta</taxon>
        <taxon>Pterygota</taxon>
        <taxon>Neoptera</taxon>
        <taxon>Endopterygota</taxon>
        <taxon>Hymenoptera</taxon>
        <taxon>Apocrita</taxon>
        <taxon>Aculeata</taxon>
        <taxon>Formicoidea</taxon>
        <taxon>Formicidae</taxon>
        <taxon>Myrmicinae</taxon>
        <taxon>Cardiocondyla</taxon>
    </lineage>
</organism>
<gene>
    <name evidence="2" type="ORF">PUN28_000629</name>
</gene>
<feature type="region of interest" description="Disordered" evidence="1">
    <location>
        <begin position="71"/>
        <end position="122"/>
    </location>
</feature>
<reference evidence="2 3" key="1">
    <citation type="submission" date="2023-03" db="EMBL/GenBank/DDBJ databases">
        <title>High recombination rates correlate with genetic variation in Cardiocondyla obscurior ants.</title>
        <authorList>
            <person name="Errbii M."/>
        </authorList>
    </citation>
    <scope>NUCLEOTIDE SEQUENCE [LARGE SCALE GENOMIC DNA]</scope>
    <source>
        <strain evidence="2">Alpha-2009</strain>
        <tissue evidence="2">Whole body</tissue>
    </source>
</reference>
<name>A0AAW2H0V5_9HYME</name>
<dbReference type="Proteomes" id="UP001430953">
    <property type="component" value="Unassembled WGS sequence"/>
</dbReference>
<comment type="caution">
    <text evidence="2">The sequence shown here is derived from an EMBL/GenBank/DDBJ whole genome shotgun (WGS) entry which is preliminary data.</text>
</comment>
<dbReference type="EMBL" id="JADYXP020000001">
    <property type="protein sequence ID" value="KAL0133017.1"/>
    <property type="molecule type" value="Genomic_DNA"/>
</dbReference>
<evidence type="ECO:0000313" key="3">
    <source>
        <dbReference type="Proteomes" id="UP001430953"/>
    </source>
</evidence>
<accession>A0AAW2H0V5</accession>
<proteinExistence type="predicted"/>